<dbReference type="EMBL" id="WFLM01000008">
    <property type="protein sequence ID" value="KAB8036101.1"/>
    <property type="molecule type" value="Genomic_DNA"/>
</dbReference>
<feature type="chain" id="PRO_5027109292" evidence="1">
    <location>
        <begin position="24"/>
        <end position="129"/>
    </location>
</feature>
<dbReference type="AlphaFoldDB" id="A0A6N6VTZ7"/>
<comment type="caution">
    <text evidence="2">The sequence shown here is derived from an EMBL/GenBank/DDBJ whole genome shotgun (WGS) entry which is preliminary data.</text>
</comment>
<dbReference type="Proteomes" id="UP000437748">
    <property type="component" value="Unassembled WGS sequence"/>
</dbReference>
<accession>A0A6N6VTZ7</accession>
<name>A0A6N6VTZ7_9BACT</name>
<dbReference type="RefSeq" id="WP_153421791.1">
    <property type="nucleotide sequence ID" value="NZ_WFLM01000008.1"/>
</dbReference>
<protein>
    <submittedName>
        <fullName evidence="2">Uncharacterized protein</fullName>
    </submittedName>
</protein>
<feature type="signal peptide" evidence="1">
    <location>
        <begin position="1"/>
        <end position="23"/>
    </location>
</feature>
<evidence type="ECO:0000313" key="2">
    <source>
        <dbReference type="EMBL" id="KAB8036101.1"/>
    </source>
</evidence>
<proteinExistence type="predicted"/>
<keyword evidence="1" id="KW-0732">Signal</keyword>
<evidence type="ECO:0000256" key="1">
    <source>
        <dbReference type="SAM" id="SignalP"/>
    </source>
</evidence>
<dbReference type="OrthoDB" id="9875634at2"/>
<gene>
    <name evidence="2" type="ORF">GCL60_16185</name>
</gene>
<reference evidence="2 3" key="1">
    <citation type="submission" date="2019-10" db="EMBL/GenBank/DDBJ databases">
        <title>New species of Slilvanegrellaceae.</title>
        <authorList>
            <person name="Pitt A."/>
            <person name="Hahn M.W."/>
        </authorList>
    </citation>
    <scope>NUCLEOTIDE SEQUENCE [LARGE SCALE GENOMIC DNA]</scope>
    <source>
        <strain evidence="2 3">SP-Ram-0.45-NSY-1</strain>
    </source>
</reference>
<evidence type="ECO:0000313" key="3">
    <source>
        <dbReference type="Proteomes" id="UP000437748"/>
    </source>
</evidence>
<organism evidence="2 3">
    <name type="scientific">Silvanigrella paludirubra</name>
    <dbReference type="NCBI Taxonomy" id="2499159"/>
    <lineage>
        <taxon>Bacteria</taxon>
        <taxon>Pseudomonadati</taxon>
        <taxon>Bdellovibrionota</taxon>
        <taxon>Oligoflexia</taxon>
        <taxon>Silvanigrellales</taxon>
        <taxon>Silvanigrellaceae</taxon>
        <taxon>Silvanigrella</taxon>
    </lineage>
</organism>
<keyword evidence="3" id="KW-1185">Reference proteome</keyword>
<sequence length="129" mass="14827">MTVKMNKFLFLIFCFVMSTNVFAINNKGLEVFSPSLIQLSLTAKEKKNTPSNLVFLEPSALYTPNFYDINEFKHLYDSASYIKDKIENPVEVKNKDIIKDMEMSFIPHVLLTDMASSFKVSIELKAIFL</sequence>